<evidence type="ECO:0000313" key="9">
    <source>
        <dbReference type="Proteomes" id="UP000283269"/>
    </source>
</evidence>
<dbReference type="PANTHER" id="PTHR45639:SF3">
    <property type="entry name" value="HYPOXIA UP-REGULATED PROTEIN 1"/>
    <property type="match status" value="1"/>
</dbReference>
<dbReference type="InParanoid" id="A0A409WPA1"/>
<dbReference type="GO" id="GO:0030968">
    <property type="term" value="P:endoplasmic reticulum unfolded protein response"/>
    <property type="evidence" value="ECO:0007669"/>
    <property type="project" value="TreeGrafter"/>
</dbReference>
<dbReference type="InterPro" id="IPR013126">
    <property type="entry name" value="Hsp_70_fam"/>
</dbReference>
<dbReference type="Gene3D" id="3.90.640.10">
    <property type="entry name" value="Actin, Chain A, domain 4"/>
    <property type="match status" value="1"/>
</dbReference>
<evidence type="ECO:0000256" key="2">
    <source>
        <dbReference type="ARBA" id="ARBA00022741"/>
    </source>
</evidence>
<evidence type="ECO:0008006" key="10">
    <source>
        <dbReference type="Google" id="ProtNLM"/>
    </source>
</evidence>
<dbReference type="EMBL" id="NHYD01003335">
    <property type="protein sequence ID" value="PPQ80345.1"/>
    <property type="molecule type" value="Genomic_DNA"/>
</dbReference>
<dbReference type="GO" id="GO:0005524">
    <property type="term" value="F:ATP binding"/>
    <property type="evidence" value="ECO:0007669"/>
    <property type="project" value="UniProtKB-KW"/>
</dbReference>
<dbReference type="CDD" id="cd10230">
    <property type="entry name" value="ASKHA_NBD_HSP70_HYOU1"/>
    <property type="match status" value="1"/>
</dbReference>
<dbReference type="InterPro" id="IPR029047">
    <property type="entry name" value="HSP70_peptide-bd_sf"/>
</dbReference>
<keyword evidence="5" id="KW-0143">Chaperone</keyword>
<feature type="compositionally biased region" description="Polar residues" evidence="6">
    <location>
        <begin position="558"/>
        <end position="569"/>
    </location>
</feature>
<dbReference type="Gene3D" id="3.30.420.40">
    <property type="match status" value="2"/>
</dbReference>
<feature type="signal peptide" evidence="7">
    <location>
        <begin position="1"/>
        <end position="24"/>
    </location>
</feature>
<comment type="similarity">
    <text evidence="1">Belongs to the heat shock protein 70 family.</text>
</comment>
<dbReference type="OrthoDB" id="10262720at2759"/>
<dbReference type="FunFam" id="3.90.640.10:FF:000010">
    <property type="entry name" value="heat shock 70 kDa protein 14"/>
    <property type="match status" value="1"/>
</dbReference>
<feature type="compositionally biased region" description="Low complexity" evidence="6">
    <location>
        <begin position="842"/>
        <end position="851"/>
    </location>
</feature>
<evidence type="ECO:0000256" key="3">
    <source>
        <dbReference type="ARBA" id="ARBA00022824"/>
    </source>
</evidence>
<dbReference type="InterPro" id="IPR029048">
    <property type="entry name" value="HSP70_C_sf"/>
</dbReference>
<organism evidence="8 9">
    <name type="scientific">Psilocybe cyanescens</name>
    <dbReference type="NCBI Taxonomy" id="93625"/>
    <lineage>
        <taxon>Eukaryota</taxon>
        <taxon>Fungi</taxon>
        <taxon>Dikarya</taxon>
        <taxon>Basidiomycota</taxon>
        <taxon>Agaricomycotina</taxon>
        <taxon>Agaricomycetes</taxon>
        <taxon>Agaricomycetidae</taxon>
        <taxon>Agaricales</taxon>
        <taxon>Agaricineae</taxon>
        <taxon>Strophariaceae</taxon>
        <taxon>Psilocybe</taxon>
    </lineage>
</organism>
<dbReference type="Gene3D" id="3.30.30.30">
    <property type="match status" value="1"/>
</dbReference>
<protein>
    <recommendedName>
        <fullName evidence="10">Actin-like ATPase domain-containing protein</fullName>
    </recommendedName>
</protein>
<sequence length="889" mass="98364">MRLLTLWSLISLSVLTYLPQYALASVLAIDYGNDFIKASLMKPGVPFDVLLNKDSKRKISSVVAWKKGDRLFGQDAFNLASRFPSDTFSSLKLLQASPFDSPAVSYYGKVSTSDVAESSRKTVSLVQSDGTEWAVEELVAMEFAYIKHLAELVANEKVTDVIVTVPPYFSQFERDAIADAIEISGLRTLALINDGTAVAVNYAMTRTFPTPEYHIIYDAGASGIRATIASFTTASDPKTGALGTHIAVAGVGYDRTLGGIELDRRMREILIEAFNSKHRKDIREDKRGMAKLWKEAQRVKAILSANAEVTSYIESLAWDIDFKTKTTRAQFEAACEDLKGEFAKPIESALKNAGLTLDNITSVILMGGSTRTPMIQAAVKAAVGDIIRDRVATNVNADEAAVLGAALHGASLSRQFKTKNIKVTDICAHDIQVSYFAAPTSSNTRPRSIATLIFPAGSKVGTKKILTFKRKEDFSLFIDYKNPVAPGYPTRMLEVDLGNVTEAIANLTERGAVDPVVKATITLSESGFVTVTDAIAYGEIKDESLTGKLKEFFGGGSSSTDEATQSAENTPPRDSDSASSSSSSASEAPSSSATPEKDNKPTAPVENTIPLSIDVRFTTIPPMTVDEKKKARGRLRAIDLEETAKNRRAEARNTFESYLYRLRDLLTDDNAETPFKKCSQSSERQAISEKLDESFSWLFDRGDLAETSQFLDKRIALETLEKPIIHRYQEIEAFPQALNNSQMWNWSTRLFLQEARQNLTAEIAADLPSKWTKDELDGLERTLREHEAWLSEWVEKQKSVKSYEDPVIETTEMKARAKVLETHLQKLWKRKVPKAIKKKPKQTATTTTAEPQETEEAVVDDENSEEAPFTEGEEQIPLQKEEDRSHDEL</sequence>
<feature type="chain" id="PRO_5019101743" description="Actin-like ATPase domain-containing protein" evidence="7">
    <location>
        <begin position="25"/>
        <end position="889"/>
    </location>
</feature>
<dbReference type="InterPro" id="IPR043129">
    <property type="entry name" value="ATPase_NBD"/>
</dbReference>
<dbReference type="GO" id="GO:0140662">
    <property type="term" value="F:ATP-dependent protein folding chaperone"/>
    <property type="evidence" value="ECO:0007669"/>
    <property type="project" value="InterPro"/>
</dbReference>
<evidence type="ECO:0000256" key="5">
    <source>
        <dbReference type="ARBA" id="ARBA00023186"/>
    </source>
</evidence>
<dbReference type="FunCoup" id="A0A409WPA1">
    <property type="interactions" value="232"/>
</dbReference>
<dbReference type="SUPFAM" id="SSF53067">
    <property type="entry name" value="Actin-like ATPase domain"/>
    <property type="match status" value="2"/>
</dbReference>
<keyword evidence="4" id="KW-0067">ATP-binding</keyword>
<keyword evidence="9" id="KW-1185">Reference proteome</keyword>
<dbReference type="Gene3D" id="2.60.34.10">
    <property type="entry name" value="Substrate Binding Domain Of DNAk, Chain A, domain 1"/>
    <property type="match status" value="1"/>
</dbReference>
<keyword evidence="2" id="KW-0547">Nucleotide-binding</keyword>
<dbReference type="STRING" id="93625.A0A409WPA1"/>
<dbReference type="PRINTS" id="PR00301">
    <property type="entry name" value="HEATSHOCK70"/>
</dbReference>
<dbReference type="SUPFAM" id="SSF100934">
    <property type="entry name" value="Heat shock protein 70kD (HSP70), C-terminal subdomain"/>
    <property type="match status" value="1"/>
</dbReference>
<dbReference type="Gene3D" id="1.20.1270.10">
    <property type="match status" value="1"/>
</dbReference>
<feature type="region of interest" description="Disordered" evidence="6">
    <location>
        <begin position="834"/>
        <end position="889"/>
    </location>
</feature>
<evidence type="ECO:0000313" key="8">
    <source>
        <dbReference type="EMBL" id="PPQ80345.1"/>
    </source>
</evidence>
<comment type="caution">
    <text evidence="8">The sequence shown here is derived from an EMBL/GenBank/DDBJ whole genome shotgun (WGS) entry which is preliminary data.</text>
</comment>
<feature type="region of interest" description="Disordered" evidence="6">
    <location>
        <begin position="552"/>
        <end position="608"/>
    </location>
</feature>
<keyword evidence="7" id="KW-0732">Signal</keyword>
<keyword evidence="3" id="KW-0256">Endoplasmic reticulum</keyword>
<evidence type="ECO:0000256" key="6">
    <source>
        <dbReference type="SAM" id="MobiDB-lite"/>
    </source>
</evidence>
<dbReference type="Pfam" id="PF00012">
    <property type="entry name" value="HSP70"/>
    <property type="match status" value="1"/>
</dbReference>
<dbReference type="AlphaFoldDB" id="A0A409WPA1"/>
<dbReference type="GO" id="GO:0034663">
    <property type="term" value="C:endoplasmic reticulum chaperone complex"/>
    <property type="evidence" value="ECO:0007669"/>
    <property type="project" value="TreeGrafter"/>
</dbReference>
<accession>A0A409WPA1</accession>
<feature type="compositionally biased region" description="Basic and acidic residues" evidence="6">
    <location>
        <begin position="879"/>
        <end position="889"/>
    </location>
</feature>
<reference evidence="8 9" key="1">
    <citation type="journal article" date="2018" name="Evol. Lett.">
        <title>Horizontal gene cluster transfer increased hallucinogenic mushroom diversity.</title>
        <authorList>
            <person name="Reynolds H.T."/>
            <person name="Vijayakumar V."/>
            <person name="Gluck-Thaler E."/>
            <person name="Korotkin H.B."/>
            <person name="Matheny P.B."/>
            <person name="Slot J.C."/>
        </authorList>
    </citation>
    <scope>NUCLEOTIDE SEQUENCE [LARGE SCALE GENOMIC DNA]</scope>
    <source>
        <strain evidence="8 9">2631</strain>
    </source>
</reference>
<evidence type="ECO:0000256" key="4">
    <source>
        <dbReference type="ARBA" id="ARBA00022840"/>
    </source>
</evidence>
<feature type="compositionally biased region" description="Acidic residues" evidence="6">
    <location>
        <begin position="852"/>
        <end position="865"/>
    </location>
</feature>
<dbReference type="Proteomes" id="UP000283269">
    <property type="component" value="Unassembled WGS sequence"/>
</dbReference>
<name>A0A409WPA1_PSICY</name>
<evidence type="ECO:0000256" key="7">
    <source>
        <dbReference type="SAM" id="SignalP"/>
    </source>
</evidence>
<dbReference type="PANTHER" id="PTHR45639">
    <property type="entry name" value="HSC70CB, ISOFORM G-RELATED"/>
    <property type="match status" value="1"/>
</dbReference>
<feature type="compositionally biased region" description="Low complexity" evidence="6">
    <location>
        <begin position="577"/>
        <end position="593"/>
    </location>
</feature>
<proteinExistence type="inferred from homology"/>
<gene>
    <name evidence="8" type="ORF">CVT25_003628</name>
</gene>
<evidence type="ECO:0000256" key="1">
    <source>
        <dbReference type="ARBA" id="ARBA00007381"/>
    </source>
</evidence>